<keyword evidence="2" id="KW-1185">Reference proteome</keyword>
<feature type="non-terminal residue" evidence="1">
    <location>
        <position position="75"/>
    </location>
</feature>
<gene>
    <name evidence="1" type="ORF">RPERSI_LOCUS27125</name>
</gene>
<organism evidence="1 2">
    <name type="scientific">Racocetra persica</name>
    <dbReference type="NCBI Taxonomy" id="160502"/>
    <lineage>
        <taxon>Eukaryota</taxon>
        <taxon>Fungi</taxon>
        <taxon>Fungi incertae sedis</taxon>
        <taxon>Mucoromycota</taxon>
        <taxon>Glomeromycotina</taxon>
        <taxon>Glomeromycetes</taxon>
        <taxon>Diversisporales</taxon>
        <taxon>Gigasporaceae</taxon>
        <taxon>Racocetra</taxon>
    </lineage>
</organism>
<sequence length="75" mass="8937">MKPVSIPRIEDMCRRFASNFLSKNLTNLLYDLSHAKDWKESKDKLEEVMLKILETLRSVWYNPAFRSEFIGIMNK</sequence>
<reference evidence="1" key="1">
    <citation type="submission" date="2021-06" db="EMBL/GenBank/DDBJ databases">
        <authorList>
            <person name="Kallberg Y."/>
            <person name="Tangrot J."/>
            <person name="Rosling A."/>
        </authorList>
    </citation>
    <scope>NUCLEOTIDE SEQUENCE</scope>
    <source>
        <strain evidence="1">MA461A</strain>
    </source>
</reference>
<protein>
    <submittedName>
        <fullName evidence="1">13896_t:CDS:1</fullName>
    </submittedName>
</protein>
<comment type="caution">
    <text evidence="1">The sequence shown here is derived from an EMBL/GenBank/DDBJ whole genome shotgun (WGS) entry which is preliminary data.</text>
</comment>
<name>A0ACA9S6V6_9GLOM</name>
<evidence type="ECO:0000313" key="2">
    <source>
        <dbReference type="Proteomes" id="UP000789920"/>
    </source>
</evidence>
<dbReference type="EMBL" id="CAJVQC010094752">
    <property type="protein sequence ID" value="CAG8827999.1"/>
    <property type="molecule type" value="Genomic_DNA"/>
</dbReference>
<accession>A0ACA9S6V6</accession>
<proteinExistence type="predicted"/>
<dbReference type="Proteomes" id="UP000789920">
    <property type="component" value="Unassembled WGS sequence"/>
</dbReference>
<evidence type="ECO:0000313" key="1">
    <source>
        <dbReference type="EMBL" id="CAG8827999.1"/>
    </source>
</evidence>